<accession>A0A831ESC4</accession>
<protein>
    <submittedName>
        <fullName evidence="1">Uncharacterized protein</fullName>
    </submittedName>
</protein>
<reference evidence="1 2" key="2">
    <citation type="submission" date="2013-04" db="EMBL/GenBank/DDBJ databases">
        <title>Comparative genomics of 12 strains of Erwinia amylovora identifies a pan-genome with a large conserved core and provides insights into host specificity.</title>
        <authorList>
            <person name="Mann R.A."/>
            <person name="Smits T.H.M."/>
            <person name="Buehlmann A."/>
            <person name="Blom J."/>
            <person name="Goesmann A."/>
            <person name="Frey J.E."/>
            <person name="Plummer K.M."/>
            <person name="Beer S.V."/>
            <person name="Luck J."/>
            <person name="Duffy B."/>
            <person name="Rodoni B."/>
        </authorList>
    </citation>
    <scope>NUCLEOTIDE SEQUENCE [LARGE SCALE GENOMIC DNA]</scope>
    <source>
        <strain evidence="2">CFBP 1232</strain>
    </source>
</reference>
<dbReference type="AlphaFoldDB" id="A0A831ESC4"/>
<dbReference type="EMBL" id="CAPB01000039">
    <property type="protein sequence ID" value="CCO95278.1"/>
    <property type="molecule type" value="Genomic_DNA"/>
</dbReference>
<proteinExistence type="predicted"/>
<comment type="caution">
    <text evidence="1">The sequence shown here is derived from an EMBL/GenBank/DDBJ whole genome shotgun (WGS) entry which is preliminary data.</text>
</comment>
<evidence type="ECO:0000313" key="1">
    <source>
        <dbReference type="EMBL" id="CCO95278.1"/>
    </source>
</evidence>
<evidence type="ECO:0000313" key="2">
    <source>
        <dbReference type="Proteomes" id="UP000013111"/>
    </source>
</evidence>
<name>A0A831ESC4_ERWAM</name>
<gene>
    <name evidence="1" type="ORF">BN437_3377</name>
</gene>
<organism evidence="1 2">
    <name type="scientific">Erwinia amylovora NBRC 12687 = CFBP 1232</name>
    <dbReference type="NCBI Taxonomy" id="1219359"/>
    <lineage>
        <taxon>Bacteria</taxon>
        <taxon>Pseudomonadati</taxon>
        <taxon>Pseudomonadota</taxon>
        <taxon>Gammaproteobacteria</taxon>
        <taxon>Enterobacterales</taxon>
        <taxon>Erwiniaceae</taxon>
        <taxon>Erwinia</taxon>
    </lineage>
</organism>
<reference evidence="1 2" key="1">
    <citation type="submission" date="2012-11" db="EMBL/GenBank/DDBJ databases">
        <authorList>
            <person name="Linke B."/>
        </authorList>
    </citation>
    <scope>NUCLEOTIDE SEQUENCE [LARGE SCALE GENOMIC DNA]</scope>
    <source>
        <strain evidence="2">CFBP 1232</strain>
    </source>
</reference>
<sequence>MILSGGPVGCPCSALAKGKPPGNGVKPQASSLFIRNKIQLWPAGANMRMPQAAALQGKICCVA</sequence>
<dbReference type="Proteomes" id="UP000013111">
    <property type="component" value="Unassembled WGS sequence"/>
</dbReference>